<organism evidence="2 3">
    <name type="scientific">Paenibacillus aurantiacus</name>
    <dbReference type="NCBI Taxonomy" id="1936118"/>
    <lineage>
        <taxon>Bacteria</taxon>
        <taxon>Bacillati</taxon>
        <taxon>Bacillota</taxon>
        <taxon>Bacilli</taxon>
        <taxon>Bacillales</taxon>
        <taxon>Paenibacillaceae</taxon>
        <taxon>Paenibacillus</taxon>
    </lineage>
</organism>
<reference evidence="2 3" key="1">
    <citation type="submission" date="2024-09" db="EMBL/GenBank/DDBJ databases">
        <authorList>
            <person name="Sun Q."/>
            <person name="Mori K."/>
        </authorList>
    </citation>
    <scope>NUCLEOTIDE SEQUENCE [LARGE SCALE GENOMIC DNA]</scope>
    <source>
        <strain evidence="2 3">TISTR 2452</strain>
    </source>
</reference>
<evidence type="ECO:0000313" key="3">
    <source>
        <dbReference type="Proteomes" id="UP001589747"/>
    </source>
</evidence>
<dbReference type="NCBIfam" id="NF033537">
    <property type="entry name" value="lasso_biosyn_B2"/>
    <property type="match status" value="1"/>
</dbReference>
<evidence type="ECO:0000259" key="1">
    <source>
        <dbReference type="Pfam" id="PF13471"/>
    </source>
</evidence>
<accession>A0ABV5L0J5</accession>
<name>A0ABV5L0J5_9BACL</name>
<sequence length="161" mass="18476">MWKLVRRLLSMRPREQLLVLEAFVFLGWARIMKSRPFHKLAPKLGIHMEETSRSHRTEDEAVIRSISRVIKRVSPHTPWESMCMVKAMAGMKMLERRKLESTLYMGTSRDKEGKMIAHAWLRTGPFIITGAEEAPAFTVVSKFARPLAETRAPGSVAQERS</sequence>
<dbReference type="EMBL" id="JBHMDO010000055">
    <property type="protein sequence ID" value="MFB9330991.1"/>
    <property type="molecule type" value="Genomic_DNA"/>
</dbReference>
<keyword evidence="3" id="KW-1185">Reference proteome</keyword>
<dbReference type="Pfam" id="PF13471">
    <property type="entry name" value="Transglut_core3"/>
    <property type="match status" value="1"/>
</dbReference>
<proteinExistence type="predicted"/>
<dbReference type="RefSeq" id="WP_377502910.1">
    <property type="nucleotide sequence ID" value="NZ_JBHMDO010000055.1"/>
</dbReference>
<dbReference type="InterPro" id="IPR032708">
    <property type="entry name" value="McjB_C"/>
</dbReference>
<comment type="caution">
    <text evidence="2">The sequence shown here is derived from an EMBL/GenBank/DDBJ whole genome shotgun (WGS) entry which is preliminary data.</text>
</comment>
<dbReference type="Proteomes" id="UP001589747">
    <property type="component" value="Unassembled WGS sequence"/>
</dbReference>
<feature type="domain" description="Microcin J25-processing protein McjB C-terminal" evidence="1">
    <location>
        <begin position="46"/>
        <end position="141"/>
    </location>
</feature>
<gene>
    <name evidence="2" type="ORF">ACFFSY_34055</name>
</gene>
<protein>
    <submittedName>
        <fullName evidence="2">Lasso peptide biosynthesis B2 protein</fullName>
    </submittedName>
</protein>
<evidence type="ECO:0000313" key="2">
    <source>
        <dbReference type="EMBL" id="MFB9330991.1"/>
    </source>
</evidence>
<dbReference type="InterPro" id="IPR053521">
    <property type="entry name" value="McjB-like"/>
</dbReference>